<proteinExistence type="predicted"/>
<evidence type="ECO:0000313" key="5">
    <source>
        <dbReference type="EMBL" id="WAM32583.1"/>
    </source>
</evidence>
<dbReference type="EMBL" id="CP113864">
    <property type="protein sequence ID" value="WAM32583.1"/>
    <property type="molecule type" value="Genomic_DNA"/>
</dbReference>
<sequence>MVIDPYENFNLCVQGVKQFIEKDELSVIIFRRKCAALEKYNYYYRLNEKCINCKACLTATGCPAISEDANQNVFIDKTLCAGCGLCANFCPKNVKEEEILEFFEKHFKHIYINLMHII</sequence>
<dbReference type="Proteomes" id="UP001164745">
    <property type="component" value="Chromosome"/>
</dbReference>
<dbReference type="PROSITE" id="PS00198">
    <property type="entry name" value="4FE4S_FER_1"/>
    <property type="match status" value="1"/>
</dbReference>
<keyword evidence="1" id="KW-0479">Metal-binding</keyword>
<dbReference type="PROSITE" id="PS51379">
    <property type="entry name" value="4FE4S_FER_2"/>
    <property type="match status" value="2"/>
</dbReference>
<evidence type="ECO:0000256" key="3">
    <source>
        <dbReference type="ARBA" id="ARBA00023014"/>
    </source>
</evidence>
<keyword evidence="6" id="KW-1185">Reference proteome</keyword>
<keyword evidence="3" id="KW-0411">Iron-sulfur</keyword>
<dbReference type="InterPro" id="IPR017900">
    <property type="entry name" value="4Fe4S_Fe_S_CS"/>
</dbReference>
<feature type="domain" description="4Fe-4S ferredoxin-type" evidence="4">
    <location>
        <begin position="71"/>
        <end position="100"/>
    </location>
</feature>
<protein>
    <submittedName>
        <fullName evidence="5">4Fe-4S binding protein</fullName>
    </submittedName>
</protein>
<evidence type="ECO:0000313" key="6">
    <source>
        <dbReference type="Proteomes" id="UP001164745"/>
    </source>
</evidence>
<evidence type="ECO:0000256" key="1">
    <source>
        <dbReference type="ARBA" id="ARBA00022723"/>
    </source>
</evidence>
<dbReference type="Gene3D" id="3.30.70.20">
    <property type="match status" value="1"/>
</dbReference>
<organism evidence="5 6">
    <name type="scientific">Caldicellulosiruptor naganoensis</name>
    <dbReference type="NCBI Taxonomy" id="29324"/>
    <lineage>
        <taxon>Bacteria</taxon>
        <taxon>Bacillati</taxon>
        <taxon>Bacillota</taxon>
        <taxon>Bacillota incertae sedis</taxon>
        <taxon>Caldicellulosiruptorales</taxon>
        <taxon>Caldicellulosiruptoraceae</taxon>
        <taxon>Caldicellulosiruptor</taxon>
    </lineage>
</organism>
<dbReference type="RefSeq" id="WP_052671463.1">
    <property type="nucleotide sequence ID" value="NZ_CP113864.1"/>
</dbReference>
<keyword evidence="2" id="KW-0408">Iron</keyword>
<name>A0ABY7BIB0_9FIRM</name>
<reference evidence="5" key="1">
    <citation type="submission" date="2022-12" db="EMBL/GenBank/DDBJ databases">
        <authorList>
            <person name="Bing R.G."/>
            <person name="Willard D.J."/>
            <person name="Manesh M.J.H."/>
            <person name="Laemthong T."/>
            <person name="Crosby J.R."/>
            <person name="Kelly R.M."/>
        </authorList>
    </citation>
    <scope>NUCLEOTIDE SEQUENCE</scope>
    <source>
        <strain evidence="5">DSM 8991</strain>
    </source>
</reference>
<evidence type="ECO:0000256" key="2">
    <source>
        <dbReference type="ARBA" id="ARBA00023004"/>
    </source>
</evidence>
<gene>
    <name evidence="5" type="ORF">OTJ99_001159</name>
</gene>
<feature type="domain" description="4Fe-4S ferredoxin-type" evidence="4">
    <location>
        <begin position="42"/>
        <end position="70"/>
    </location>
</feature>
<dbReference type="Pfam" id="PF00037">
    <property type="entry name" value="Fer4"/>
    <property type="match status" value="1"/>
</dbReference>
<evidence type="ECO:0000259" key="4">
    <source>
        <dbReference type="PROSITE" id="PS51379"/>
    </source>
</evidence>
<accession>A0ABY7BIB0</accession>
<dbReference type="SUPFAM" id="SSF54862">
    <property type="entry name" value="4Fe-4S ferredoxins"/>
    <property type="match status" value="1"/>
</dbReference>
<dbReference type="InterPro" id="IPR017896">
    <property type="entry name" value="4Fe4S_Fe-S-bd"/>
</dbReference>